<proteinExistence type="predicted"/>
<dbReference type="Proteomes" id="UP000198280">
    <property type="component" value="Unassembled WGS sequence"/>
</dbReference>
<dbReference type="Gene3D" id="1.10.10.10">
    <property type="entry name" value="Winged helix-like DNA-binding domain superfamily/Winged helix DNA-binding domain"/>
    <property type="match status" value="2"/>
</dbReference>
<dbReference type="GO" id="GO:0003677">
    <property type="term" value="F:DNA binding"/>
    <property type="evidence" value="ECO:0007669"/>
    <property type="project" value="InterPro"/>
</dbReference>
<dbReference type="InterPro" id="IPR036388">
    <property type="entry name" value="WH-like_DNA-bd_sf"/>
</dbReference>
<dbReference type="Pfam" id="PF00196">
    <property type="entry name" value="GerE"/>
    <property type="match status" value="1"/>
</dbReference>
<dbReference type="GO" id="GO:0006355">
    <property type="term" value="P:regulation of DNA-templated transcription"/>
    <property type="evidence" value="ECO:0007669"/>
    <property type="project" value="InterPro"/>
</dbReference>
<dbReference type="PANTHER" id="PTHR34293:SF1">
    <property type="entry name" value="HTH-TYPE TRANSCRIPTIONAL REGULATOR TRMBL2"/>
    <property type="match status" value="1"/>
</dbReference>
<dbReference type="InterPro" id="IPR016032">
    <property type="entry name" value="Sig_transdc_resp-reg_C-effctor"/>
</dbReference>
<organism evidence="3 4">
    <name type="scientific">Actinacidiphila glaucinigra</name>
    <dbReference type="NCBI Taxonomy" id="235986"/>
    <lineage>
        <taxon>Bacteria</taxon>
        <taxon>Bacillati</taxon>
        <taxon>Actinomycetota</taxon>
        <taxon>Actinomycetes</taxon>
        <taxon>Kitasatosporales</taxon>
        <taxon>Streptomycetaceae</taxon>
        <taxon>Actinacidiphila</taxon>
    </lineage>
</organism>
<dbReference type="PANTHER" id="PTHR34293">
    <property type="entry name" value="HTH-TYPE TRANSCRIPTIONAL REGULATOR TRMBL2"/>
    <property type="match status" value="1"/>
</dbReference>
<dbReference type="EMBL" id="FZOF01000005">
    <property type="protein sequence ID" value="SNS33984.1"/>
    <property type="molecule type" value="Genomic_DNA"/>
</dbReference>
<evidence type="ECO:0000313" key="4">
    <source>
        <dbReference type="Proteomes" id="UP000198280"/>
    </source>
</evidence>
<dbReference type="InterPro" id="IPR000792">
    <property type="entry name" value="Tscrpt_reg_LuxR_C"/>
</dbReference>
<dbReference type="CDD" id="cd06170">
    <property type="entry name" value="LuxR_C_like"/>
    <property type="match status" value="1"/>
</dbReference>
<keyword evidence="4" id="KW-1185">Reference proteome</keyword>
<evidence type="ECO:0000313" key="3">
    <source>
        <dbReference type="EMBL" id="SNS33984.1"/>
    </source>
</evidence>
<dbReference type="SUPFAM" id="SSF46894">
    <property type="entry name" value="C-terminal effector domain of the bipartite response regulators"/>
    <property type="match status" value="1"/>
</dbReference>
<gene>
    <name evidence="3" type="ORF">SAMN05216252_10580</name>
</gene>
<dbReference type="InterPro" id="IPR051797">
    <property type="entry name" value="TrmB-like"/>
</dbReference>
<dbReference type="OrthoDB" id="4266042at2"/>
<dbReference type="PROSITE" id="PS50043">
    <property type="entry name" value="HTH_LUXR_2"/>
    <property type="match status" value="1"/>
</dbReference>
<evidence type="ECO:0000259" key="2">
    <source>
        <dbReference type="PROSITE" id="PS50043"/>
    </source>
</evidence>
<protein>
    <submittedName>
        <fullName evidence="3">Regulatory protein, luxR family</fullName>
    </submittedName>
</protein>
<feature type="domain" description="HTH luxR-type" evidence="2">
    <location>
        <begin position="273"/>
        <end position="338"/>
    </location>
</feature>
<dbReference type="AlphaFoldDB" id="A0A239DQW5"/>
<reference evidence="3 4" key="1">
    <citation type="submission" date="2017-06" db="EMBL/GenBank/DDBJ databases">
        <authorList>
            <person name="Kim H.J."/>
            <person name="Triplett B.A."/>
        </authorList>
    </citation>
    <scope>NUCLEOTIDE SEQUENCE [LARGE SCALE GENOMIC DNA]</scope>
    <source>
        <strain evidence="3 4">CGMCC 4.1858</strain>
    </source>
</reference>
<feature type="region of interest" description="Disordered" evidence="1">
    <location>
        <begin position="257"/>
        <end position="280"/>
    </location>
</feature>
<dbReference type="SMART" id="SM00421">
    <property type="entry name" value="HTH_LUXR"/>
    <property type="match status" value="1"/>
</dbReference>
<evidence type="ECO:0000256" key="1">
    <source>
        <dbReference type="SAM" id="MobiDB-lite"/>
    </source>
</evidence>
<name>A0A239DQW5_9ACTN</name>
<sequence length="340" mass="36115">MDALVENDTPLAWVGVDTVAERAYRLLLSRDSTTVDDVVSALGVPAAEGLAVLERLHHAGLMSRRSSGEFFTVDPRHALRSLVESRERQLAAVREAAGPLGALFDAARRTGDGGPGTGVISGLEAVGDRYYRLKQAARTELCALDRPPFLLAPNEPLDEAAVGRGVRVRAVYAAASFEADGGWQELGSLVSRGEEARVVPALPIKLAMADRSAAMVSLSLSVGSAEYLYTESPPLLATLGEFFENYWASASPLTGEPGSGSLPAAAPEAPVTGTDGSHRPTDEERKLLALFAAGVKDEAIARQLGISPRTLRRRIQELFTELGATNRFGAGVAAARRDWI</sequence>
<accession>A0A239DQW5</accession>